<proteinExistence type="predicted"/>
<evidence type="ECO:0000259" key="2">
    <source>
        <dbReference type="Pfam" id="PF23343"/>
    </source>
</evidence>
<reference evidence="3" key="1">
    <citation type="journal article" date="2014" name="Int. J. Syst. Evol. Microbiol.">
        <title>Complete genome sequence of Corynebacterium casei LMG S-19264T (=DSM 44701T), isolated from a smear-ripened cheese.</title>
        <authorList>
            <consortium name="US DOE Joint Genome Institute (JGI-PGF)"/>
            <person name="Walter F."/>
            <person name="Albersmeier A."/>
            <person name="Kalinowski J."/>
            <person name="Ruckert C."/>
        </authorList>
    </citation>
    <scope>NUCLEOTIDE SEQUENCE</scope>
    <source>
        <strain evidence="3">CCM 8433</strain>
    </source>
</reference>
<evidence type="ECO:0000313" key="4">
    <source>
        <dbReference type="Proteomes" id="UP000622610"/>
    </source>
</evidence>
<dbReference type="AlphaFoldDB" id="A0A917JCL8"/>
<dbReference type="Proteomes" id="UP000622610">
    <property type="component" value="Unassembled WGS sequence"/>
</dbReference>
<sequence length="280" mass="32635">MMSRKSFVRERTVSAGPLKAVSIYTRTFEQESKCKEPRGRKKTVSRISQENWNTNKSRKNAELLLHANFVQGDYYATLTYNHEFLPKDLDQAAKDQRSMIGKLKRLYKNAGAELKYMWFTSYQIDKDGQYMKRIHHHLVINKLPKDSGFTRDDVENCWSVGGGKNAKSRGIVETKRIQGGSNGLKKIAIYLTGQEKWINRQWAKGKKRWSSSQNLKKPTETTNDSWWSQRKLSNVIKENNQGQDIFSSRFPGYYIIGEPQIREIEESGWHIYVEMLKVEP</sequence>
<dbReference type="EMBL" id="BMDT01000001">
    <property type="protein sequence ID" value="GGI64718.1"/>
    <property type="molecule type" value="Genomic_DNA"/>
</dbReference>
<comment type="caution">
    <text evidence="3">The sequence shown here is derived from an EMBL/GenBank/DDBJ whole genome shotgun (WGS) entry which is preliminary data.</text>
</comment>
<evidence type="ECO:0000313" key="3">
    <source>
        <dbReference type="EMBL" id="GGI64718.1"/>
    </source>
</evidence>
<evidence type="ECO:0000256" key="1">
    <source>
        <dbReference type="SAM" id="MobiDB-lite"/>
    </source>
</evidence>
<keyword evidence="4" id="KW-1185">Reference proteome</keyword>
<reference evidence="3" key="2">
    <citation type="submission" date="2020-09" db="EMBL/GenBank/DDBJ databases">
        <authorList>
            <person name="Sun Q."/>
            <person name="Sedlacek I."/>
        </authorList>
    </citation>
    <scope>NUCLEOTIDE SEQUENCE</scope>
    <source>
        <strain evidence="3">CCM 8433</strain>
    </source>
</reference>
<feature type="domain" description="Replication-associated protein ORF2/G2P" evidence="2">
    <location>
        <begin position="74"/>
        <end position="167"/>
    </location>
</feature>
<dbReference type="InterPro" id="IPR056906">
    <property type="entry name" value="ORF2/G2P_dom"/>
</dbReference>
<feature type="region of interest" description="Disordered" evidence="1">
    <location>
        <begin position="32"/>
        <end position="51"/>
    </location>
</feature>
<gene>
    <name evidence="3" type="ORF">GCM10011482_03720</name>
</gene>
<name>A0A917JCL8_9ENTE</name>
<accession>A0A917JCL8</accession>
<protein>
    <recommendedName>
        <fullName evidence="2">Replication-associated protein ORF2/G2P domain-containing protein</fullName>
    </recommendedName>
</protein>
<organism evidence="3 4">
    <name type="scientific">Enterococcus alcedinis</name>
    <dbReference type="NCBI Taxonomy" id="1274384"/>
    <lineage>
        <taxon>Bacteria</taxon>
        <taxon>Bacillati</taxon>
        <taxon>Bacillota</taxon>
        <taxon>Bacilli</taxon>
        <taxon>Lactobacillales</taxon>
        <taxon>Enterococcaceae</taxon>
        <taxon>Enterococcus</taxon>
    </lineage>
</organism>
<dbReference type="Pfam" id="PF23343">
    <property type="entry name" value="REP_ORF2-G2P"/>
    <property type="match status" value="1"/>
</dbReference>